<feature type="compositionally biased region" description="Polar residues" evidence="1">
    <location>
        <begin position="240"/>
        <end position="265"/>
    </location>
</feature>
<feature type="region of interest" description="Disordered" evidence="1">
    <location>
        <begin position="228"/>
        <end position="298"/>
    </location>
</feature>
<sequence length="378" mass="44006">MDPNQYNFQQSMFHLIQNQQNSNPQNSQFPPPPTNSTVFFSSPNNPNMYFRPQINTHGMNFSHHEPETPNGFMSERQVPQFSTQVGIENNTIDKEQRRPVKRKPREVFTREEDTLLMQSWLNVSKDPIVGVDQKVDSFWLRITDNYNQYRGQSREKLQGQLKSRWHRINSLVQKFVGCYKQAVHGKKSGALEKDILVNAHAFFEQDEGAPFNLEYAWRLLKDEPKWMGASTENSSKRSKNSTSGAYTTSPNSETPSSYEFNSSSPMERPMGQKAAKRKGKAKENTNATEPPSSVNSDTMTKRMNLMENLARLKEEENKLVKEKMESEARLKEEENKLIKEKMEFEAMQFIMSDTSKMNDSQREFHEKRCNNLKEKYGW</sequence>
<dbReference type="InterPro" id="IPR029466">
    <property type="entry name" value="NAM-associated_C"/>
</dbReference>
<reference evidence="3 4" key="1">
    <citation type="submission" date="2023-01" db="EMBL/GenBank/DDBJ databases">
        <authorList>
            <person name="Kreplak J."/>
        </authorList>
    </citation>
    <scope>NUCLEOTIDE SEQUENCE [LARGE SCALE GENOMIC DNA]</scope>
</reference>
<dbReference type="AlphaFoldDB" id="A0AAV0ZRE4"/>
<gene>
    <name evidence="3" type="ORF">VFH_II180680</name>
</gene>
<evidence type="ECO:0000313" key="3">
    <source>
        <dbReference type="EMBL" id="CAI8599563.1"/>
    </source>
</evidence>
<evidence type="ECO:0000259" key="2">
    <source>
        <dbReference type="Pfam" id="PF14303"/>
    </source>
</evidence>
<proteinExistence type="predicted"/>
<name>A0AAV0ZRE4_VICFA</name>
<dbReference type="PANTHER" id="PTHR45023:SF4">
    <property type="entry name" value="GLYCINE-RICH PROTEIN-RELATED"/>
    <property type="match status" value="1"/>
</dbReference>
<evidence type="ECO:0000256" key="1">
    <source>
        <dbReference type="SAM" id="MobiDB-lite"/>
    </source>
</evidence>
<organism evidence="3 4">
    <name type="scientific">Vicia faba</name>
    <name type="common">Broad bean</name>
    <name type="synonym">Faba vulgaris</name>
    <dbReference type="NCBI Taxonomy" id="3906"/>
    <lineage>
        <taxon>Eukaryota</taxon>
        <taxon>Viridiplantae</taxon>
        <taxon>Streptophyta</taxon>
        <taxon>Embryophyta</taxon>
        <taxon>Tracheophyta</taxon>
        <taxon>Spermatophyta</taxon>
        <taxon>Magnoliopsida</taxon>
        <taxon>eudicotyledons</taxon>
        <taxon>Gunneridae</taxon>
        <taxon>Pentapetalae</taxon>
        <taxon>rosids</taxon>
        <taxon>fabids</taxon>
        <taxon>Fabales</taxon>
        <taxon>Fabaceae</taxon>
        <taxon>Papilionoideae</taxon>
        <taxon>50 kb inversion clade</taxon>
        <taxon>NPAAA clade</taxon>
        <taxon>Hologalegina</taxon>
        <taxon>IRL clade</taxon>
        <taxon>Fabeae</taxon>
        <taxon>Vicia</taxon>
    </lineage>
</organism>
<dbReference type="Pfam" id="PF14303">
    <property type="entry name" value="NAM-associated"/>
    <property type="match status" value="1"/>
</dbReference>
<accession>A0AAV0ZRE4</accession>
<protein>
    <recommendedName>
        <fullName evidence="2">No apical meristem-associated C-terminal domain-containing protein</fullName>
    </recommendedName>
</protein>
<feature type="compositionally biased region" description="Polar residues" evidence="1">
    <location>
        <begin position="284"/>
        <end position="298"/>
    </location>
</feature>
<dbReference type="PANTHER" id="PTHR45023">
    <property type="match status" value="1"/>
</dbReference>
<keyword evidence="4" id="KW-1185">Reference proteome</keyword>
<dbReference type="EMBL" id="OX451737">
    <property type="protein sequence ID" value="CAI8599563.1"/>
    <property type="molecule type" value="Genomic_DNA"/>
</dbReference>
<evidence type="ECO:0000313" key="4">
    <source>
        <dbReference type="Proteomes" id="UP001157006"/>
    </source>
</evidence>
<dbReference type="Proteomes" id="UP001157006">
    <property type="component" value="Chromosome 2"/>
</dbReference>
<feature type="domain" description="No apical meristem-associated C-terminal" evidence="2">
    <location>
        <begin position="210"/>
        <end position="366"/>
    </location>
</feature>